<sequence length="420" mass="47342">MARSQALTLFSVNILYLCHRIPFPPDKGDKIRSFHQIQFLSRSHRLHVGCLIDAKEDRVHVSALEPYCASLDAAWRGPWGARFRAFRALLGIESLSVAAFRSRELRRKIEHRLRSEPIDVAIVLSSVMAQYVPEGAEFPTVVDYVDVDSEKWKVYSEMNPWPLSWLYRLEAGRLRRYERELASRYDESVFVAQKEAEVFRSAAEGARARAIPNGVDLDYFRRPDEARAPAETQDLVFVGMMDYFPNIDAVCSFADGIFPLILERIPSARFRIVGRNPAPRVRELARQRNVEVVGSVPDVRPYLAQAAVSIAPFRVARGLQNKILEAMSMQVPVVGTRVAFQGIAAEPEDGIRIEDTPEAFAGAVCEFLGDPGLRLDAGRRGRRFVERHHRWQAHGEALESLLTEVVGRRAPCAPTAGGHR</sequence>
<accession>A0A538T574</accession>
<reference evidence="1 2" key="1">
    <citation type="journal article" date="2019" name="Nat. Microbiol.">
        <title>Mediterranean grassland soil C-N compound turnover is dependent on rainfall and depth, and is mediated by genomically divergent microorganisms.</title>
        <authorList>
            <person name="Diamond S."/>
            <person name="Andeer P.F."/>
            <person name="Li Z."/>
            <person name="Crits-Christoph A."/>
            <person name="Burstein D."/>
            <person name="Anantharaman K."/>
            <person name="Lane K.R."/>
            <person name="Thomas B.C."/>
            <person name="Pan C."/>
            <person name="Northen T.R."/>
            <person name="Banfield J.F."/>
        </authorList>
    </citation>
    <scope>NUCLEOTIDE SEQUENCE [LARGE SCALE GENOMIC DNA]</scope>
    <source>
        <strain evidence="1">WS_5</strain>
    </source>
</reference>
<dbReference type="SUPFAM" id="SSF53756">
    <property type="entry name" value="UDP-Glycosyltransferase/glycogen phosphorylase"/>
    <property type="match status" value="1"/>
</dbReference>
<name>A0A538T574_UNCEI</name>
<dbReference type="PANTHER" id="PTHR12526:SF600">
    <property type="entry name" value="GLYCOSYL TRANSFERASE GROUP 1"/>
    <property type="match status" value="1"/>
</dbReference>
<comment type="caution">
    <text evidence="1">The sequence shown here is derived from an EMBL/GenBank/DDBJ whole genome shotgun (WGS) entry which is preliminary data.</text>
</comment>
<dbReference type="Gene3D" id="3.40.50.2000">
    <property type="entry name" value="Glycogen Phosphorylase B"/>
    <property type="match status" value="2"/>
</dbReference>
<protein>
    <submittedName>
        <fullName evidence="1">TIGR03087 family PEP-CTERM/XrtA system glycosyltransferase</fullName>
    </submittedName>
</protein>
<dbReference type="InterPro" id="IPR017521">
    <property type="entry name" value="Sugar_tfrase_PEP-CTERM_Stp1"/>
</dbReference>
<evidence type="ECO:0000313" key="2">
    <source>
        <dbReference type="Proteomes" id="UP000320913"/>
    </source>
</evidence>
<dbReference type="Proteomes" id="UP000320913">
    <property type="component" value="Unassembled WGS sequence"/>
</dbReference>
<dbReference type="AlphaFoldDB" id="A0A538T574"/>
<dbReference type="CDD" id="cd03801">
    <property type="entry name" value="GT4_PimA-like"/>
    <property type="match status" value="1"/>
</dbReference>
<proteinExistence type="predicted"/>
<dbReference type="PANTHER" id="PTHR12526">
    <property type="entry name" value="GLYCOSYLTRANSFERASE"/>
    <property type="match status" value="1"/>
</dbReference>
<dbReference type="GO" id="GO:0016757">
    <property type="term" value="F:glycosyltransferase activity"/>
    <property type="evidence" value="ECO:0007669"/>
    <property type="project" value="TreeGrafter"/>
</dbReference>
<organism evidence="1 2">
    <name type="scientific">Eiseniibacteriota bacterium</name>
    <dbReference type="NCBI Taxonomy" id="2212470"/>
    <lineage>
        <taxon>Bacteria</taxon>
        <taxon>Candidatus Eiseniibacteriota</taxon>
    </lineage>
</organism>
<evidence type="ECO:0000313" key="1">
    <source>
        <dbReference type="EMBL" id="TMQ58777.1"/>
    </source>
</evidence>
<dbReference type="NCBIfam" id="TIGR03087">
    <property type="entry name" value="stp1"/>
    <property type="match status" value="1"/>
</dbReference>
<dbReference type="EMBL" id="VBOV01000119">
    <property type="protein sequence ID" value="TMQ58777.1"/>
    <property type="molecule type" value="Genomic_DNA"/>
</dbReference>
<keyword evidence="1" id="KW-0808">Transferase</keyword>
<gene>
    <name evidence="1" type="ORF">E6K75_04920</name>
</gene>
<dbReference type="Pfam" id="PF13692">
    <property type="entry name" value="Glyco_trans_1_4"/>
    <property type="match status" value="1"/>
</dbReference>